<dbReference type="GO" id="GO:0005737">
    <property type="term" value="C:cytoplasm"/>
    <property type="evidence" value="ECO:0007669"/>
    <property type="project" value="TreeGrafter"/>
</dbReference>
<dbReference type="PANTHER" id="PTHR11135">
    <property type="entry name" value="HISTONE ACETYLTRANSFERASE-RELATED"/>
    <property type="match status" value="1"/>
</dbReference>
<name>A0A484HK66_9BACT</name>
<dbReference type="GO" id="GO:0002926">
    <property type="term" value="P:tRNA wobble base 5-methoxycarbonylmethyl-2-thiouridinylation"/>
    <property type="evidence" value="ECO:0007669"/>
    <property type="project" value="TreeGrafter"/>
</dbReference>
<evidence type="ECO:0000256" key="5">
    <source>
        <dbReference type="ARBA" id="ARBA00023004"/>
    </source>
</evidence>
<dbReference type="SFLD" id="SFLDG01082">
    <property type="entry name" value="B12-binding_domain_containing"/>
    <property type="match status" value="1"/>
</dbReference>
<dbReference type="InterPro" id="IPR006638">
    <property type="entry name" value="Elp3/MiaA/NifB-like_rSAM"/>
</dbReference>
<dbReference type="Pfam" id="PF16199">
    <property type="entry name" value="Radical_SAM_C"/>
    <property type="match status" value="1"/>
</dbReference>
<comment type="cofactor">
    <cofactor evidence="1">
        <name>[4Fe-4S] cluster</name>
        <dbReference type="ChEBI" id="CHEBI:49883"/>
    </cofactor>
</comment>
<dbReference type="Pfam" id="PF04055">
    <property type="entry name" value="Radical_SAM"/>
    <property type="match status" value="1"/>
</dbReference>
<dbReference type="PROSITE" id="PS51918">
    <property type="entry name" value="RADICAL_SAM"/>
    <property type="match status" value="1"/>
</dbReference>
<dbReference type="GO" id="GO:0046872">
    <property type="term" value="F:metal ion binding"/>
    <property type="evidence" value="ECO:0007669"/>
    <property type="project" value="UniProtKB-KW"/>
</dbReference>
<evidence type="ECO:0000256" key="2">
    <source>
        <dbReference type="ARBA" id="ARBA00022485"/>
    </source>
</evidence>
<keyword evidence="5" id="KW-0408">Iron</keyword>
<evidence type="ECO:0000256" key="3">
    <source>
        <dbReference type="ARBA" id="ARBA00022691"/>
    </source>
</evidence>
<dbReference type="CDD" id="cd01335">
    <property type="entry name" value="Radical_SAM"/>
    <property type="match status" value="1"/>
</dbReference>
<evidence type="ECO:0000256" key="1">
    <source>
        <dbReference type="ARBA" id="ARBA00001966"/>
    </source>
</evidence>
<keyword evidence="3" id="KW-0949">S-adenosyl-L-methionine</keyword>
<keyword evidence="4" id="KW-0479">Metal-binding</keyword>
<dbReference type="InterPro" id="IPR039661">
    <property type="entry name" value="ELP3"/>
</dbReference>
<dbReference type="PANTHER" id="PTHR11135:SF0">
    <property type="entry name" value="ELONGATOR COMPLEX PROTEIN 3"/>
    <property type="match status" value="1"/>
</dbReference>
<keyword evidence="2" id="KW-0004">4Fe-4S</keyword>
<dbReference type="InterPro" id="IPR032432">
    <property type="entry name" value="Radical_SAM_C"/>
</dbReference>
<dbReference type="InterPro" id="IPR023404">
    <property type="entry name" value="rSAM_horseshoe"/>
</dbReference>
<accession>A0A484HK66</accession>
<dbReference type="AlphaFoldDB" id="A0A484HK66"/>
<dbReference type="InterPro" id="IPR058240">
    <property type="entry name" value="rSAM_sf"/>
</dbReference>
<evidence type="ECO:0000256" key="4">
    <source>
        <dbReference type="ARBA" id="ARBA00022723"/>
    </source>
</evidence>
<organism evidence="8">
    <name type="scientific">uncultured Desulfobacteraceae bacterium</name>
    <dbReference type="NCBI Taxonomy" id="218296"/>
    <lineage>
        <taxon>Bacteria</taxon>
        <taxon>Pseudomonadati</taxon>
        <taxon>Thermodesulfobacteriota</taxon>
        <taxon>Desulfobacteria</taxon>
        <taxon>Desulfobacterales</taxon>
        <taxon>Desulfobacteraceae</taxon>
        <taxon>environmental samples</taxon>
    </lineage>
</organism>
<evidence type="ECO:0000256" key="6">
    <source>
        <dbReference type="ARBA" id="ARBA00023014"/>
    </source>
</evidence>
<evidence type="ECO:0000259" key="7">
    <source>
        <dbReference type="PROSITE" id="PS51918"/>
    </source>
</evidence>
<sequence length="336" mass="36678">MTPFVIPVFLPHSGCPHRCVFCDQSAVSGAPAAPNPLEAFRRATQRFLSFKRKKNRPSQVSFYGGNFLGQSRETVLSLLEAAEELVKKEKIDSVRFSTRPDSVGEETLDILKGFSVKTIEIGVQSMDDGVLSLAGRGHSALDTKRAVFLLKKRGYETGAQLMTGLPGDDGEKSLFTARKIGGLPFDFARIYPVLVFKNTVLASWLQNGRYTPPSLERSVRTAAEMCQTLAQNHVPVIRMGLQDEPGAVDQILAGPRHPAFGHLVLSRIFLEKAAGAIEGSGKKPGTAVLKVHPGSVSKMTGMNRRNIRALKERFGLKDVRVVADDSAGKDEVRVCF</sequence>
<dbReference type="GO" id="GO:0051539">
    <property type="term" value="F:4 iron, 4 sulfur cluster binding"/>
    <property type="evidence" value="ECO:0007669"/>
    <property type="project" value="UniProtKB-KW"/>
</dbReference>
<dbReference type="SMART" id="SM00729">
    <property type="entry name" value="Elp3"/>
    <property type="match status" value="1"/>
</dbReference>
<dbReference type="SUPFAM" id="SSF102114">
    <property type="entry name" value="Radical SAM enzymes"/>
    <property type="match status" value="1"/>
</dbReference>
<keyword evidence="6" id="KW-0411">Iron-sulfur</keyword>
<dbReference type="GO" id="GO:0003824">
    <property type="term" value="F:catalytic activity"/>
    <property type="evidence" value="ECO:0007669"/>
    <property type="project" value="InterPro"/>
</dbReference>
<reference evidence="8" key="1">
    <citation type="submission" date="2019-01" db="EMBL/GenBank/DDBJ databases">
        <authorList>
            <consortium name="Genoscope - CEA"/>
            <person name="William W."/>
        </authorList>
    </citation>
    <scope>NUCLEOTIDE SEQUENCE</scope>
    <source>
        <strain evidence="8">CR-1</strain>
    </source>
</reference>
<dbReference type="SFLD" id="SFLDS00029">
    <property type="entry name" value="Radical_SAM"/>
    <property type="match status" value="1"/>
</dbReference>
<dbReference type="SFLD" id="SFLDG01086">
    <property type="entry name" value="elongater_protein-like"/>
    <property type="match status" value="1"/>
</dbReference>
<feature type="domain" description="Radical SAM core" evidence="7">
    <location>
        <begin position="1"/>
        <end position="238"/>
    </location>
</feature>
<proteinExistence type="predicted"/>
<protein>
    <recommendedName>
        <fullName evidence="7">Radical SAM core domain-containing protein</fullName>
    </recommendedName>
</protein>
<dbReference type="EMBL" id="CAACVI010000012">
    <property type="protein sequence ID" value="VEN73639.1"/>
    <property type="molecule type" value="Genomic_DNA"/>
</dbReference>
<dbReference type="Gene3D" id="3.80.30.20">
    <property type="entry name" value="tm_1862 like domain"/>
    <property type="match status" value="1"/>
</dbReference>
<dbReference type="InterPro" id="IPR007197">
    <property type="entry name" value="rSAM"/>
</dbReference>
<evidence type="ECO:0000313" key="8">
    <source>
        <dbReference type="EMBL" id="VEN73639.1"/>
    </source>
</evidence>
<gene>
    <name evidence="8" type="ORF">EPICR_20105</name>
</gene>